<accession>A0ABT9E6K8</accession>
<dbReference type="PANTHER" id="PTHR33711:SF7">
    <property type="entry name" value="INTRADIOL RING-CLEAVAGE DIOXYGENASES DOMAIN-CONTAINING PROTEIN-RELATED"/>
    <property type="match status" value="1"/>
</dbReference>
<dbReference type="PROSITE" id="PS00083">
    <property type="entry name" value="INTRADIOL_DIOXYGENAS"/>
    <property type="match status" value="1"/>
</dbReference>
<evidence type="ECO:0000313" key="8">
    <source>
        <dbReference type="EMBL" id="MDO9711789.1"/>
    </source>
</evidence>
<comment type="similarity">
    <text evidence="2">Belongs to the intradiol ring-cleavage dioxygenase family.</text>
</comment>
<comment type="caution">
    <text evidence="8">The sequence shown here is derived from an EMBL/GenBank/DDBJ whole genome shotgun (WGS) entry which is preliminary data.</text>
</comment>
<keyword evidence="3" id="KW-0479">Metal-binding</keyword>
<dbReference type="SUPFAM" id="SSF49482">
    <property type="entry name" value="Aromatic compound dioxygenase"/>
    <property type="match status" value="1"/>
</dbReference>
<name>A0ABT9E6K8_9PROT</name>
<sequence>MILDGQEDVTAAVRLAMADTPDPRLHQIMDALVRHAHAFIREVQPTEQEFEQGLDFLGAVGRACTDRHNEMVLFADVIGVSTLACLLSDRRHGATEPAAALLGAFWRDHSPVTQDGGSLLRSPTRGPKLFVRGVVREPDGRPVAGARVDVWHASPAGLYEHEDSGQAEMNLRGRFETDAEGGFRFVSVRPAAYPVPTSGPVGALLRAQRRYPFRPAHLHFLIHRPGYRTLVTQVFVNEDDLLERDIAFGVARPLIGSLVHHDGPAPDGSVGEWYSLDHAFTLRRGRARLPRPPIA</sequence>
<dbReference type="Pfam" id="PF00775">
    <property type="entry name" value="Dioxygenase_C"/>
    <property type="match status" value="1"/>
</dbReference>
<protein>
    <submittedName>
        <fullName evidence="8">Dioxygenase</fullName>
    </submittedName>
</protein>
<proteinExistence type="inferred from homology"/>
<dbReference type="Gene3D" id="2.60.130.10">
    <property type="entry name" value="Aromatic compound dioxygenase"/>
    <property type="match status" value="1"/>
</dbReference>
<dbReference type="Proteomes" id="UP001243009">
    <property type="component" value="Unassembled WGS sequence"/>
</dbReference>
<feature type="domain" description="Intradiol ring-cleavage dioxygenases" evidence="7">
    <location>
        <begin position="131"/>
        <end position="159"/>
    </location>
</feature>
<gene>
    <name evidence="8" type="ORF">Q7A36_25805</name>
</gene>
<keyword evidence="4 8" id="KW-0223">Dioxygenase</keyword>
<keyword evidence="5" id="KW-0560">Oxidoreductase</keyword>
<evidence type="ECO:0000313" key="9">
    <source>
        <dbReference type="Proteomes" id="UP001243009"/>
    </source>
</evidence>
<dbReference type="EMBL" id="JAUTWS010000034">
    <property type="protein sequence ID" value="MDO9711789.1"/>
    <property type="molecule type" value="Genomic_DNA"/>
</dbReference>
<keyword evidence="6" id="KW-0408">Iron</keyword>
<evidence type="ECO:0000256" key="5">
    <source>
        <dbReference type="ARBA" id="ARBA00023002"/>
    </source>
</evidence>
<evidence type="ECO:0000256" key="1">
    <source>
        <dbReference type="ARBA" id="ARBA00001965"/>
    </source>
</evidence>
<dbReference type="RefSeq" id="WP_305106642.1">
    <property type="nucleotide sequence ID" value="NZ_JAUTWS010000034.1"/>
</dbReference>
<evidence type="ECO:0000256" key="4">
    <source>
        <dbReference type="ARBA" id="ARBA00022964"/>
    </source>
</evidence>
<dbReference type="InterPro" id="IPR050770">
    <property type="entry name" value="Intradiol_RC_Dioxygenase"/>
</dbReference>
<organism evidence="8 9">
    <name type="scientific">Paracraurococcus lichenis</name>
    <dbReference type="NCBI Taxonomy" id="3064888"/>
    <lineage>
        <taxon>Bacteria</taxon>
        <taxon>Pseudomonadati</taxon>
        <taxon>Pseudomonadota</taxon>
        <taxon>Alphaproteobacteria</taxon>
        <taxon>Acetobacterales</taxon>
        <taxon>Roseomonadaceae</taxon>
        <taxon>Paracraurococcus</taxon>
    </lineage>
</organism>
<dbReference type="InterPro" id="IPR015889">
    <property type="entry name" value="Intradiol_dOase_core"/>
</dbReference>
<dbReference type="InterPro" id="IPR000627">
    <property type="entry name" value="Intradiol_dOase_C"/>
</dbReference>
<dbReference type="PANTHER" id="PTHR33711">
    <property type="entry name" value="DIOXYGENASE, PUTATIVE (AFU_ORTHOLOGUE AFUA_2G02910)-RELATED"/>
    <property type="match status" value="1"/>
</dbReference>
<evidence type="ECO:0000256" key="2">
    <source>
        <dbReference type="ARBA" id="ARBA00007825"/>
    </source>
</evidence>
<dbReference type="Pfam" id="PF04444">
    <property type="entry name" value="Dioxygenase_N"/>
    <property type="match status" value="1"/>
</dbReference>
<keyword evidence="9" id="KW-1185">Reference proteome</keyword>
<reference evidence="8 9" key="1">
    <citation type="submission" date="2023-08" db="EMBL/GenBank/DDBJ databases">
        <title>The draft genome sequence of Paracraurococcus sp. LOR1-02.</title>
        <authorList>
            <person name="Kingkaew E."/>
            <person name="Tanasupawat S."/>
        </authorList>
    </citation>
    <scope>NUCLEOTIDE SEQUENCE [LARGE SCALE GENOMIC DNA]</scope>
    <source>
        <strain evidence="8 9">LOR1-02</strain>
    </source>
</reference>
<comment type="cofactor">
    <cofactor evidence="1">
        <name>Fe(3+)</name>
        <dbReference type="ChEBI" id="CHEBI:29034"/>
    </cofactor>
</comment>
<evidence type="ECO:0000256" key="6">
    <source>
        <dbReference type="ARBA" id="ARBA00023004"/>
    </source>
</evidence>
<evidence type="ECO:0000259" key="7">
    <source>
        <dbReference type="PROSITE" id="PS00083"/>
    </source>
</evidence>
<evidence type="ECO:0000256" key="3">
    <source>
        <dbReference type="ARBA" id="ARBA00022723"/>
    </source>
</evidence>
<dbReference type="InterPro" id="IPR007535">
    <property type="entry name" value="Catechol_dOase_N"/>
</dbReference>
<dbReference type="GO" id="GO:0051213">
    <property type="term" value="F:dioxygenase activity"/>
    <property type="evidence" value="ECO:0007669"/>
    <property type="project" value="UniProtKB-KW"/>
</dbReference>